<organism evidence="2 3">
    <name type="scientific">Cadophora malorum</name>
    <dbReference type="NCBI Taxonomy" id="108018"/>
    <lineage>
        <taxon>Eukaryota</taxon>
        <taxon>Fungi</taxon>
        <taxon>Dikarya</taxon>
        <taxon>Ascomycota</taxon>
        <taxon>Pezizomycotina</taxon>
        <taxon>Leotiomycetes</taxon>
        <taxon>Helotiales</taxon>
        <taxon>Ploettnerulaceae</taxon>
        <taxon>Cadophora</taxon>
    </lineage>
</organism>
<dbReference type="AlphaFoldDB" id="A0A8H7W5K6"/>
<evidence type="ECO:0000313" key="3">
    <source>
        <dbReference type="Proteomes" id="UP000664132"/>
    </source>
</evidence>
<gene>
    <name evidence="2" type="ORF">IFR04_013675</name>
</gene>
<dbReference type="OrthoDB" id="3562904at2759"/>
<name>A0A8H7W5K6_9HELO</name>
<evidence type="ECO:0000313" key="2">
    <source>
        <dbReference type="EMBL" id="KAG4413173.1"/>
    </source>
</evidence>
<reference evidence="2" key="1">
    <citation type="submission" date="2021-02" db="EMBL/GenBank/DDBJ databases">
        <title>Genome sequence Cadophora malorum strain M34.</title>
        <authorList>
            <person name="Stefanovic E."/>
            <person name="Vu D."/>
            <person name="Scully C."/>
            <person name="Dijksterhuis J."/>
            <person name="Roader J."/>
            <person name="Houbraken J."/>
        </authorList>
    </citation>
    <scope>NUCLEOTIDE SEQUENCE</scope>
    <source>
        <strain evidence="2">M34</strain>
    </source>
</reference>
<comment type="caution">
    <text evidence="2">The sequence shown here is derived from an EMBL/GenBank/DDBJ whole genome shotgun (WGS) entry which is preliminary data.</text>
</comment>
<keyword evidence="3" id="KW-1185">Reference proteome</keyword>
<dbReference type="EMBL" id="JAFJYH010000329">
    <property type="protein sequence ID" value="KAG4413173.1"/>
    <property type="molecule type" value="Genomic_DNA"/>
</dbReference>
<accession>A0A8H7W5K6</accession>
<evidence type="ECO:0000256" key="1">
    <source>
        <dbReference type="SAM" id="MobiDB-lite"/>
    </source>
</evidence>
<feature type="region of interest" description="Disordered" evidence="1">
    <location>
        <begin position="27"/>
        <end position="51"/>
    </location>
</feature>
<proteinExistence type="predicted"/>
<protein>
    <submittedName>
        <fullName evidence="2">Uncharacterized protein</fullName>
    </submittedName>
</protein>
<sequence>MIASPVVYQTFHGSNFTRFFQVATPLKPDRGASEEGQPHPPASLEAQIESQSAEKMRAADAVASSVLQPPPEQSAWLQTTKWPELPIVAILDSFDRLVKQGRDSVLQEKINAFDQQRINSFLRSGSRTSKASGRPLAHKLKEGTYRKYKKTWKQLLCFVFRMVYLEQQPALRCLLTSAQLAALDEMACAARVFVQQQELEASGELGGCQMQSQQRTLDSACLRFCIALFDHRLMGDIFDSVIISLFAILGIDTAREGFQEATAYTPHLSALIKIAQMLVLQRAVVAAEDGETEYPAQLIKAMQDRFIVYNSRSPINWVQKLRVYGKKIGGQYHMPRLYHLVRRWPETLPQEVSELLIYYL</sequence>
<dbReference type="Proteomes" id="UP000664132">
    <property type="component" value="Unassembled WGS sequence"/>
</dbReference>
<feature type="compositionally biased region" description="Basic and acidic residues" evidence="1">
    <location>
        <begin position="27"/>
        <end position="37"/>
    </location>
</feature>